<protein>
    <submittedName>
        <fullName evidence="5">Uncharacterized protein</fullName>
    </submittedName>
</protein>
<dbReference type="PANTHER" id="PTHR13168:SF0">
    <property type="entry name" value="C-MYC-BINDING PROTEIN"/>
    <property type="match status" value="1"/>
</dbReference>
<gene>
    <name evidence="5" type="ORF">BOLC7T41661H</name>
</gene>
<evidence type="ECO:0000256" key="4">
    <source>
        <dbReference type="SAM" id="MobiDB-lite"/>
    </source>
</evidence>
<evidence type="ECO:0000256" key="3">
    <source>
        <dbReference type="ARBA" id="ARBA00023242"/>
    </source>
</evidence>
<organism evidence="5">
    <name type="scientific">Brassica oleracea</name>
    <name type="common">Wild cabbage</name>
    <dbReference type="NCBI Taxonomy" id="3712"/>
    <lineage>
        <taxon>Eukaryota</taxon>
        <taxon>Viridiplantae</taxon>
        <taxon>Streptophyta</taxon>
        <taxon>Embryophyta</taxon>
        <taxon>Tracheophyta</taxon>
        <taxon>Spermatophyta</taxon>
        <taxon>Magnoliopsida</taxon>
        <taxon>eudicotyledons</taxon>
        <taxon>Gunneridae</taxon>
        <taxon>Pentapetalae</taxon>
        <taxon>rosids</taxon>
        <taxon>malvids</taxon>
        <taxon>Brassicales</taxon>
        <taxon>Brassicaceae</taxon>
        <taxon>Brassiceae</taxon>
        <taxon>Brassica</taxon>
    </lineage>
</organism>
<dbReference type="PANTHER" id="PTHR13168">
    <property type="entry name" value="ASSOCIATE OF C-MYC AMY-1"/>
    <property type="match status" value="1"/>
</dbReference>
<dbReference type="GO" id="GO:0003713">
    <property type="term" value="F:transcription coactivator activity"/>
    <property type="evidence" value="ECO:0007669"/>
    <property type="project" value="InterPro"/>
</dbReference>
<sequence>MDDFRVSRLTDDFRVSRIKKEAFRKYLDSNGVVHTLFTKVLVALKQNAKPSSTLDKLRGPSVSDYKKGQAEKSDLQIKYNELLARLQKTLR</sequence>
<feature type="region of interest" description="Disordered" evidence="4">
    <location>
        <begin position="51"/>
        <end position="70"/>
    </location>
</feature>
<evidence type="ECO:0000313" key="5">
    <source>
        <dbReference type="EMBL" id="VDD36101.1"/>
    </source>
</evidence>
<name>A0A3P6EI08_BRAOL</name>
<dbReference type="InterPro" id="IPR026060">
    <property type="entry name" value="AMY1"/>
</dbReference>
<evidence type="ECO:0000256" key="1">
    <source>
        <dbReference type="ARBA" id="ARBA00004123"/>
    </source>
</evidence>
<evidence type="ECO:0000256" key="2">
    <source>
        <dbReference type="ARBA" id="ARBA00009389"/>
    </source>
</evidence>
<comment type="similarity">
    <text evidence="2">Belongs to the AMY1 family.</text>
</comment>
<dbReference type="EMBL" id="LR031876">
    <property type="protein sequence ID" value="VDD36101.1"/>
    <property type="molecule type" value="Genomic_DNA"/>
</dbReference>
<comment type="subcellular location">
    <subcellularLocation>
        <location evidence="1">Nucleus</location>
    </subcellularLocation>
</comment>
<dbReference type="GO" id="GO:0005634">
    <property type="term" value="C:nucleus"/>
    <property type="evidence" value="ECO:0007669"/>
    <property type="project" value="UniProtKB-SubCell"/>
</dbReference>
<proteinExistence type="inferred from homology"/>
<dbReference type="AlphaFoldDB" id="A0A3P6EI08"/>
<accession>A0A3P6EI08</accession>
<reference evidence="5" key="1">
    <citation type="submission" date="2018-11" db="EMBL/GenBank/DDBJ databases">
        <authorList>
            <consortium name="Genoscope - CEA"/>
            <person name="William W."/>
        </authorList>
    </citation>
    <scope>NUCLEOTIDE SEQUENCE</scope>
</reference>
<keyword evidence="3" id="KW-0539">Nucleus</keyword>